<evidence type="ECO:0000313" key="3">
    <source>
        <dbReference type="Proteomes" id="UP000063781"/>
    </source>
</evidence>
<keyword evidence="1" id="KW-0812">Transmembrane</keyword>
<dbReference type="EMBL" id="CP013213">
    <property type="protein sequence ID" value="AMC93029.1"/>
    <property type="molecule type" value="Genomic_DNA"/>
</dbReference>
<dbReference type="InterPro" id="IPR032531">
    <property type="entry name" value="DUF4956"/>
</dbReference>
<feature type="transmembrane region" description="Helical" evidence="1">
    <location>
        <begin position="96"/>
        <end position="125"/>
    </location>
</feature>
<dbReference type="OrthoDB" id="9803265at2"/>
<dbReference type="Pfam" id="PF16316">
    <property type="entry name" value="DUF4956"/>
    <property type="match status" value="1"/>
</dbReference>
<dbReference type="RefSeq" id="WP_067631424.1">
    <property type="nucleotide sequence ID" value="NZ_CP013213.1"/>
</dbReference>
<keyword evidence="2" id="KW-0131">Cell cycle</keyword>
<feature type="transmembrane region" description="Helical" evidence="1">
    <location>
        <begin position="12"/>
        <end position="34"/>
    </location>
</feature>
<keyword evidence="1" id="KW-0472">Membrane</keyword>
<evidence type="ECO:0000313" key="2">
    <source>
        <dbReference type="EMBL" id="AMC93029.1"/>
    </source>
</evidence>
<evidence type="ECO:0000256" key="1">
    <source>
        <dbReference type="SAM" id="Phobius"/>
    </source>
</evidence>
<dbReference type="STRING" id="1514105.AOC36_03235"/>
<name>A0A0X8GZC3_9FIRM</name>
<dbReference type="KEGG" id="erl:AOC36_03235"/>
<feature type="transmembrane region" description="Helical" evidence="1">
    <location>
        <begin position="54"/>
        <end position="84"/>
    </location>
</feature>
<reference evidence="2 3" key="1">
    <citation type="submission" date="2015-10" db="EMBL/GenBank/DDBJ databases">
        <title>Erysipelothrix larvae sp. LV19 isolated from the larval gut of the rhinoceros beetle, Trypoxylus dichotomus.</title>
        <authorList>
            <person name="Lim S."/>
            <person name="Kim B.-C."/>
        </authorList>
    </citation>
    <scope>NUCLEOTIDE SEQUENCE [LARGE SCALE GENOMIC DNA]</scope>
    <source>
        <strain evidence="2 3">LV19</strain>
    </source>
</reference>
<dbReference type="GO" id="GO:0051301">
    <property type="term" value="P:cell division"/>
    <property type="evidence" value="ECO:0007669"/>
    <property type="project" value="UniProtKB-KW"/>
</dbReference>
<keyword evidence="2" id="KW-0132">Cell division</keyword>
<dbReference type="AlphaFoldDB" id="A0A0X8GZC3"/>
<accession>A0A0X8GZC3</accession>
<organism evidence="2 3">
    <name type="scientific">Erysipelothrix larvae</name>
    <dbReference type="NCBI Taxonomy" id="1514105"/>
    <lineage>
        <taxon>Bacteria</taxon>
        <taxon>Bacillati</taxon>
        <taxon>Bacillota</taxon>
        <taxon>Erysipelotrichia</taxon>
        <taxon>Erysipelotrichales</taxon>
        <taxon>Erysipelotrichaceae</taxon>
        <taxon>Erysipelothrix</taxon>
    </lineage>
</organism>
<keyword evidence="1" id="KW-1133">Transmembrane helix</keyword>
<sequence>MVNQLFTSIFEITGSINLVSFLICIGAALLLGYISASIHTVGNTYSKGFVVSLALLPAAVCVVIMMVNGNVGTGVAVAGAFSLVRFRSLPGTAREISSIFLTMAIGLATGMGYIGYAVLFVIVIAPVQIIYSKSTFGEKDMDSLQRTVRITVPESLNYTDAFDEAFDEFTTSHQLLAVKTSNMGSMYRLTYSVLLKQSQDEKNLVDALRVRNGNLEISSSQREFVAHEL</sequence>
<gene>
    <name evidence="2" type="ORF">AOC36_03235</name>
</gene>
<protein>
    <submittedName>
        <fullName evidence="2">Cell division protein FtsZ</fullName>
    </submittedName>
</protein>
<proteinExistence type="predicted"/>
<dbReference type="Proteomes" id="UP000063781">
    <property type="component" value="Chromosome"/>
</dbReference>
<keyword evidence="3" id="KW-1185">Reference proteome</keyword>